<dbReference type="SMART" id="SM00530">
    <property type="entry name" value="HTH_XRE"/>
    <property type="match status" value="1"/>
</dbReference>
<evidence type="ECO:0000259" key="3">
    <source>
        <dbReference type="PROSITE" id="PS50943"/>
    </source>
</evidence>
<dbReference type="PANTHER" id="PTHR46558:SF11">
    <property type="entry name" value="HTH-TYPE TRANSCRIPTIONAL REGULATOR XRE"/>
    <property type="match status" value="1"/>
</dbReference>
<feature type="region of interest" description="Disordered" evidence="2">
    <location>
        <begin position="1"/>
        <end position="22"/>
    </location>
</feature>
<dbReference type="PROSITE" id="PS50943">
    <property type="entry name" value="HTH_CROC1"/>
    <property type="match status" value="1"/>
</dbReference>
<dbReference type="PANTHER" id="PTHR46558">
    <property type="entry name" value="TRACRIPTIONAL REGULATORY PROTEIN-RELATED-RELATED"/>
    <property type="match status" value="1"/>
</dbReference>
<dbReference type="Pfam" id="PF01381">
    <property type="entry name" value="HTH_3"/>
    <property type="match status" value="1"/>
</dbReference>
<sequence length="111" mass="12879">MTQGQRIAELRKSKKMSQSELSKAIHVSPSTIGMWETDNRAIKDDDLVKLADLFNVTTDYLLGRTDNRHEDILAAAHLDEDINKMSPEQRRAIYDFIEFQKQKIDEDNKKD</sequence>
<dbReference type="RefSeq" id="WP_057905051.1">
    <property type="nucleotide sequence ID" value="NZ_AZDA01000092.1"/>
</dbReference>
<name>A0A0R1GKG0_9LACO</name>
<comment type="caution">
    <text evidence="4">The sequence shown here is derived from an EMBL/GenBank/DDBJ whole genome shotgun (WGS) entry which is preliminary data.</text>
</comment>
<dbReference type="AlphaFoldDB" id="A0A0R1GKG0"/>
<dbReference type="PATRIC" id="fig|1423726.3.peg.640"/>
<evidence type="ECO:0000313" key="5">
    <source>
        <dbReference type="Proteomes" id="UP000051461"/>
    </source>
</evidence>
<dbReference type="CDD" id="cd00093">
    <property type="entry name" value="HTH_XRE"/>
    <property type="match status" value="1"/>
</dbReference>
<proteinExistence type="predicted"/>
<dbReference type="STRING" id="1423726.FC07_GL000618"/>
<dbReference type="SUPFAM" id="SSF47413">
    <property type="entry name" value="lambda repressor-like DNA-binding domains"/>
    <property type="match status" value="1"/>
</dbReference>
<dbReference type="InterPro" id="IPR010982">
    <property type="entry name" value="Lambda_DNA-bd_dom_sf"/>
</dbReference>
<dbReference type="InterPro" id="IPR001387">
    <property type="entry name" value="Cro/C1-type_HTH"/>
</dbReference>
<dbReference type="OrthoDB" id="9805856at2"/>
<evidence type="ECO:0000256" key="2">
    <source>
        <dbReference type="SAM" id="MobiDB-lite"/>
    </source>
</evidence>
<dbReference type="GO" id="GO:0003677">
    <property type="term" value="F:DNA binding"/>
    <property type="evidence" value="ECO:0007669"/>
    <property type="project" value="UniProtKB-KW"/>
</dbReference>
<organism evidence="4 5">
    <name type="scientific">Loigolactobacillus bifermentans DSM 20003</name>
    <dbReference type="NCBI Taxonomy" id="1423726"/>
    <lineage>
        <taxon>Bacteria</taxon>
        <taxon>Bacillati</taxon>
        <taxon>Bacillota</taxon>
        <taxon>Bacilli</taxon>
        <taxon>Lactobacillales</taxon>
        <taxon>Lactobacillaceae</taxon>
        <taxon>Loigolactobacillus</taxon>
    </lineage>
</organism>
<keyword evidence="5" id="KW-1185">Reference proteome</keyword>
<evidence type="ECO:0000313" key="4">
    <source>
        <dbReference type="EMBL" id="KRK34409.1"/>
    </source>
</evidence>
<dbReference type="Gene3D" id="1.10.260.40">
    <property type="entry name" value="lambda repressor-like DNA-binding domains"/>
    <property type="match status" value="1"/>
</dbReference>
<evidence type="ECO:0000256" key="1">
    <source>
        <dbReference type="ARBA" id="ARBA00023125"/>
    </source>
</evidence>
<accession>A0A0R1GKG0</accession>
<dbReference type="EMBL" id="AZDA01000092">
    <property type="protein sequence ID" value="KRK34409.1"/>
    <property type="molecule type" value="Genomic_DNA"/>
</dbReference>
<feature type="domain" description="HTH cro/C1-type" evidence="3">
    <location>
        <begin position="7"/>
        <end position="61"/>
    </location>
</feature>
<dbReference type="Proteomes" id="UP000051461">
    <property type="component" value="Unassembled WGS sequence"/>
</dbReference>
<keyword evidence="1" id="KW-0238">DNA-binding</keyword>
<protein>
    <recommendedName>
        <fullName evidence="3">HTH cro/C1-type domain-containing protein</fullName>
    </recommendedName>
</protein>
<reference evidence="4 5" key="1">
    <citation type="journal article" date="2015" name="Genome Announc.">
        <title>Expanding the biotechnology potential of lactobacilli through comparative genomics of 213 strains and associated genera.</title>
        <authorList>
            <person name="Sun Z."/>
            <person name="Harris H.M."/>
            <person name="McCann A."/>
            <person name="Guo C."/>
            <person name="Argimon S."/>
            <person name="Zhang W."/>
            <person name="Yang X."/>
            <person name="Jeffery I.B."/>
            <person name="Cooney J.C."/>
            <person name="Kagawa T.F."/>
            <person name="Liu W."/>
            <person name="Song Y."/>
            <person name="Salvetti E."/>
            <person name="Wrobel A."/>
            <person name="Rasinkangas P."/>
            <person name="Parkhill J."/>
            <person name="Rea M.C."/>
            <person name="O'Sullivan O."/>
            <person name="Ritari J."/>
            <person name="Douillard F.P."/>
            <person name="Paul Ross R."/>
            <person name="Yang R."/>
            <person name="Briner A.E."/>
            <person name="Felis G.E."/>
            <person name="de Vos W.M."/>
            <person name="Barrangou R."/>
            <person name="Klaenhammer T.R."/>
            <person name="Caufield P.W."/>
            <person name="Cui Y."/>
            <person name="Zhang H."/>
            <person name="O'Toole P.W."/>
        </authorList>
    </citation>
    <scope>NUCLEOTIDE SEQUENCE [LARGE SCALE GENOMIC DNA]</scope>
    <source>
        <strain evidence="4 5">DSM 20003</strain>
    </source>
</reference>
<gene>
    <name evidence="4" type="ORF">FC07_GL000618</name>
</gene>